<dbReference type="CDD" id="cd04179">
    <property type="entry name" value="DPM_DPG-synthase_like"/>
    <property type="match status" value="1"/>
</dbReference>
<dbReference type="PANTHER" id="PTHR48090">
    <property type="entry name" value="UNDECAPRENYL-PHOSPHATE 4-DEOXY-4-FORMAMIDO-L-ARABINOSE TRANSFERASE-RELATED"/>
    <property type="match status" value="1"/>
</dbReference>
<evidence type="ECO:0000313" key="3">
    <source>
        <dbReference type="EMBL" id="AIF07089.1"/>
    </source>
</evidence>
<name>A0A075GTN1_9ARCH</name>
<reference evidence="3" key="1">
    <citation type="journal article" date="2014" name="Genome Biol. Evol.">
        <title>Pangenome evidence for extensive interdomain horizontal transfer affecting lineage core and shell genes in uncultured planktonic thaumarchaeota and euryarchaeota.</title>
        <authorList>
            <person name="Deschamps P."/>
            <person name="Zivanovic Y."/>
            <person name="Moreira D."/>
            <person name="Rodriguez-Valera F."/>
            <person name="Lopez-Garcia P."/>
        </authorList>
    </citation>
    <scope>NUCLEOTIDE SEQUENCE</scope>
</reference>
<evidence type="ECO:0000259" key="2">
    <source>
        <dbReference type="Pfam" id="PF00535"/>
    </source>
</evidence>
<dbReference type="Pfam" id="PF00483">
    <property type="entry name" value="NTP_transferase"/>
    <property type="match status" value="1"/>
</dbReference>
<dbReference type="Pfam" id="PF00535">
    <property type="entry name" value="Glycos_transf_2"/>
    <property type="match status" value="1"/>
</dbReference>
<protein>
    <submittedName>
        <fullName evidence="3">Bifunctional glycosyl transferase/sugar pyrophosphorylase</fullName>
    </submittedName>
</protein>
<dbReference type="InterPro" id="IPR050256">
    <property type="entry name" value="Glycosyltransferase_2"/>
</dbReference>
<dbReference type="SUPFAM" id="SSF53448">
    <property type="entry name" value="Nucleotide-diphospho-sugar transferases"/>
    <property type="match status" value="2"/>
</dbReference>
<organism evidence="3">
    <name type="scientific">uncultured marine thaumarchaeote KM3_199_D03</name>
    <dbReference type="NCBI Taxonomy" id="1456091"/>
    <lineage>
        <taxon>Archaea</taxon>
        <taxon>Nitrososphaerota</taxon>
        <taxon>environmental samples</taxon>
    </lineage>
</organism>
<dbReference type="InterPro" id="IPR029044">
    <property type="entry name" value="Nucleotide-diphossugar_trans"/>
</dbReference>
<dbReference type="Gene3D" id="3.90.550.10">
    <property type="entry name" value="Spore Coat Polysaccharide Biosynthesis Protein SpsA, Chain A"/>
    <property type="match status" value="2"/>
</dbReference>
<accession>A0A075GTN1</accession>
<evidence type="ECO:0000259" key="1">
    <source>
        <dbReference type="Pfam" id="PF00483"/>
    </source>
</evidence>
<keyword evidence="3" id="KW-0808">Transferase</keyword>
<sequence>MKIDFAVVLAGGKGSRVKRRLSRQNKILLKIDNKSILQKNLEIIRDQLGIKSIIIVVGKGQTEIQNYFKNGKMLNLNLEYVEADPNTGIADALYLVKDKISGTFLVMLGDEFYLDSNHNSILKIDQSDFSAVISFMKTNNLQDIANNYLIHFSNNNRVSELIEKPAHIDNNLLGVGTFVFKKNIFDYLKNIQINKKTKRRELIDAISQLSKNEIVLAHELKGQYVNINTTDDWRLAKYLNNQKNFSKYKKSLVIPSYNEEESIIFVINDFKNLVDEIIVVDGGSQDKTIKKINELNEPLVKLIQGNFAGYGDAIQNGLEHVSGDIVILVEGDATFRSRDIHKMYEYIKDCDMVLGTRTTNELIHKGANMSTGLRIANLMVAKFVEILWLKYNEPRFTDVGCTYRTFWKTEYDEIKHNFVGKGPEFSPEMMIEFIRNNKRVIEIPVSYYTRLGGKSKYSESKLAILKTGFKMLSLILKKKLNG</sequence>
<dbReference type="InterPro" id="IPR005835">
    <property type="entry name" value="NTP_transferase_dom"/>
</dbReference>
<dbReference type="InterPro" id="IPR001173">
    <property type="entry name" value="Glyco_trans_2-like"/>
</dbReference>
<feature type="domain" description="Nucleotidyl transferase" evidence="1">
    <location>
        <begin position="6"/>
        <end position="213"/>
    </location>
</feature>
<proteinExistence type="predicted"/>
<feature type="domain" description="Glycosyltransferase 2-like" evidence="2">
    <location>
        <begin position="251"/>
        <end position="403"/>
    </location>
</feature>
<dbReference type="GO" id="GO:0016740">
    <property type="term" value="F:transferase activity"/>
    <property type="evidence" value="ECO:0007669"/>
    <property type="project" value="UniProtKB-KW"/>
</dbReference>
<dbReference type="AlphaFoldDB" id="A0A075GTN1"/>
<dbReference type="EMBL" id="KF900790">
    <property type="protein sequence ID" value="AIF07089.1"/>
    <property type="molecule type" value="Genomic_DNA"/>
</dbReference>